<protein>
    <submittedName>
        <fullName evidence="1">DNA-binding protein</fullName>
    </submittedName>
</protein>
<dbReference type="InterPro" id="IPR027417">
    <property type="entry name" value="P-loop_NTPase"/>
</dbReference>
<dbReference type="EMBL" id="AP023356">
    <property type="protein sequence ID" value="BCJ42328.1"/>
    <property type="molecule type" value="Genomic_DNA"/>
</dbReference>
<sequence length="305" mass="33555">MLVFAASDKGGAGRSVTSSNVAYRAALRGDDVAYLDFDLGSPTAGAIFGIDRAETGTTGGAGLHRYLMRQVAAPDPIEVWQQAARQAIRHRPPGTGRLTLFPGDVGGGEFLTNTNLIDPCLDLFLRLNEQFGICFVDLSAGRSLAVELMLRVTALPQMRTITCRWLVFHRWTVQHVIAAGGLVHGPRGLLETARRYKHDPEHFTGNLRYVRTAVIDPSSLTHRGLSAEQGSWINDRNQRLNQLAGEYQVGRSRLLGSVPLDPMLQWQEQLVTDEDVVRGVANVATRNAFDDLARRLVDDAAWETL</sequence>
<evidence type="ECO:0000313" key="1">
    <source>
        <dbReference type="EMBL" id="BCJ42328.1"/>
    </source>
</evidence>
<reference evidence="1 2" key="1">
    <citation type="submission" date="2020-08" db="EMBL/GenBank/DDBJ databases">
        <title>Whole genome shotgun sequence of Actinoplanes ianthinogenes NBRC 13996.</title>
        <authorList>
            <person name="Komaki H."/>
            <person name="Tamura T."/>
        </authorList>
    </citation>
    <scope>NUCLEOTIDE SEQUENCE [LARGE SCALE GENOMIC DNA]</scope>
    <source>
        <strain evidence="1 2">NBRC 13996</strain>
    </source>
</reference>
<keyword evidence="2" id="KW-1185">Reference proteome</keyword>
<evidence type="ECO:0000313" key="2">
    <source>
        <dbReference type="Proteomes" id="UP000676967"/>
    </source>
</evidence>
<dbReference type="GO" id="GO:0003677">
    <property type="term" value="F:DNA binding"/>
    <property type="evidence" value="ECO:0007669"/>
    <property type="project" value="UniProtKB-KW"/>
</dbReference>
<dbReference type="Gene3D" id="3.40.50.300">
    <property type="entry name" value="P-loop containing nucleotide triphosphate hydrolases"/>
    <property type="match status" value="1"/>
</dbReference>
<name>A0ABN6CB00_9ACTN</name>
<dbReference type="Proteomes" id="UP000676967">
    <property type="component" value="Chromosome"/>
</dbReference>
<accession>A0ABN6CB00</accession>
<dbReference type="RefSeq" id="WP_189336757.1">
    <property type="nucleotide sequence ID" value="NZ_AP023356.1"/>
</dbReference>
<gene>
    <name evidence="1" type="ORF">Aiant_29850</name>
</gene>
<organism evidence="1 2">
    <name type="scientific">Actinoplanes ianthinogenes</name>
    <dbReference type="NCBI Taxonomy" id="122358"/>
    <lineage>
        <taxon>Bacteria</taxon>
        <taxon>Bacillati</taxon>
        <taxon>Actinomycetota</taxon>
        <taxon>Actinomycetes</taxon>
        <taxon>Micromonosporales</taxon>
        <taxon>Micromonosporaceae</taxon>
        <taxon>Actinoplanes</taxon>
    </lineage>
</organism>
<dbReference type="NCBIfam" id="NF040564">
    <property type="entry name" value="SCO2523_fam"/>
    <property type="match status" value="1"/>
</dbReference>
<dbReference type="SUPFAM" id="SSF52540">
    <property type="entry name" value="P-loop containing nucleoside triphosphate hydrolases"/>
    <property type="match status" value="1"/>
</dbReference>
<keyword evidence="1" id="KW-0238">DNA-binding</keyword>
<proteinExistence type="predicted"/>